<name>A0A401W4J5_STREY</name>
<reference evidence="3 4" key="1">
    <citation type="submission" date="2018-11" db="EMBL/GenBank/DDBJ databases">
        <title>Whole genome sequence of Streptomyces paromomycinus NBRC 15454(T).</title>
        <authorList>
            <person name="Komaki H."/>
            <person name="Tamura T."/>
        </authorList>
    </citation>
    <scope>NUCLEOTIDE SEQUENCE [LARGE SCALE GENOMIC DNA]</scope>
    <source>
        <strain evidence="3 4">NBRC 15454</strain>
    </source>
</reference>
<keyword evidence="2" id="KW-0472">Membrane</keyword>
<evidence type="ECO:0000256" key="2">
    <source>
        <dbReference type="SAM" id="Phobius"/>
    </source>
</evidence>
<protein>
    <submittedName>
        <fullName evidence="3">Membrane protein</fullName>
    </submittedName>
</protein>
<dbReference type="Proteomes" id="UP000286746">
    <property type="component" value="Unassembled WGS sequence"/>
</dbReference>
<feature type="region of interest" description="Disordered" evidence="1">
    <location>
        <begin position="214"/>
        <end position="268"/>
    </location>
</feature>
<feature type="transmembrane region" description="Helical" evidence="2">
    <location>
        <begin position="136"/>
        <end position="158"/>
    </location>
</feature>
<evidence type="ECO:0000313" key="4">
    <source>
        <dbReference type="Proteomes" id="UP000286746"/>
    </source>
</evidence>
<keyword evidence="4" id="KW-1185">Reference proteome</keyword>
<dbReference type="EMBL" id="BHZD01000001">
    <property type="protein sequence ID" value="GCD44195.1"/>
    <property type="molecule type" value="Genomic_DNA"/>
</dbReference>
<keyword evidence="2" id="KW-1133">Transmembrane helix</keyword>
<dbReference type="AlphaFoldDB" id="A0A401W4J5"/>
<feature type="compositionally biased region" description="Low complexity" evidence="1">
    <location>
        <begin position="219"/>
        <end position="231"/>
    </location>
</feature>
<organism evidence="3 4">
    <name type="scientific">Streptomyces paromomycinus</name>
    <name type="common">Streptomyces rimosus subsp. paromomycinus</name>
    <dbReference type="NCBI Taxonomy" id="92743"/>
    <lineage>
        <taxon>Bacteria</taxon>
        <taxon>Bacillati</taxon>
        <taxon>Actinomycetota</taxon>
        <taxon>Actinomycetes</taxon>
        <taxon>Kitasatosporales</taxon>
        <taxon>Streptomycetaceae</taxon>
        <taxon>Streptomyces</taxon>
    </lineage>
</organism>
<comment type="caution">
    <text evidence="3">The sequence shown here is derived from an EMBL/GenBank/DDBJ whole genome shotgun (WGS) entry which is preliminary data.</text>
</comment>
<keyword evidence="2" id="KW-0812">Transmembrane</keyword>
<dbReference type="RefSeq" id="WP_125055127.1">
    <property type="nucleotide sequence ID" value="NZ_BHZD01000001.1"/>
</dbReference>
<proteinExistence type="predicted"/>
<evidence type="ECO:0000256" key="1">
    <source>
        <dbReference type="SAM" id="MobiDB-lite"/>
    </source>
</evidence>
<feature type="transmembrane region" description="Helical" evidence="2">
    <location>
        <begin position="95"/>
        <end position="124"/>
    </location>
</feature>
<sequence>MPGTDSLRTEVDAAFAHALGQALASPEVGEAMRRAPGAADREQLRTQAHRERDTLCAAAAPEYATYARLRSANGAPPPDAAHPEPLTSADSGGGLLPALAVLVPSLGAVAAVLFLAIGFGMRLVGFHRQFADELVYAGWLAAGIAAAATVAGLAWMLVTAARNRSATTADGTPGTDAGTGELEPEVAQARAAWQRALLERAVLPFLLDRIRTREEEARTAPTAAPAPRTRPGYSAPGYGSPEYAGPEYASPGYGRPAYGSPSYESPDR</sequence>
<gene>
    <name evidence="3" type="ORF">GKJPGBOP_03886</name>
</gene>
<evidence type="ECO:0000313" key="3">
    <source>
        <dbReference type="EMBL" id="GCD44195.1"/>
    </source>
</evidence>
<accession>A0A401W4J5</accession>